<dbReference type="Proteomes" id="UP000031970">
    <property type="component" value="Unassembled WGS sequence"/>
</dbReference>
<feature type="region of interest" description="Disordered" evidence="1">
    <location>
        <begin position="69"/>
        <end position="98"/>
    </location>
</feature>
<sequence>MDFKISFEISSGTVYPPSLSLPADKERFSFRTRCIMLLSSSPRSWLRPVSTLNQASRYSFVAVKISRCSGSSSGFRSNSGTKFRSSPNAGSSKPRSSDISSICFCSALASSSMLRASSDFPSFKRLDASCFFCVNFCLNSRSFFVIATVIRISSLNLDIKNRPKLSGLKVQAPFLIFPLGQHAFLLTAPL</sequence>
<organism evidence="2 3">
    <name type="scientific">Bacillus subtilis subsp. subtilis</name>
    <dbReference type="NCBI Taxonomy" id="135461"/>
    <lineage>
        <taxon>Bacteria</taxon>
        <taxon>Bacillati</taxon>
        <taxon>Bacillota</taxon>
        <taxon>Bacilli</taxon>
        <taxon>Bacillales</taxon>
        <taxon>Bacillaceae</taxon>
        <taxon>Bacillus</taxon>
    </lineage>
</organism>
<accession>A0ABD3ZR39</accession>
<proteinExistence type="predicted"/>
<evidence type="ECO:0000313" key="2">
    <source>
        <dbReference type="EMBL" id="KIL29893.1"/>
    </source>
</evidence>
<comment type="caution">
    <text evidence="2">The sequence shown here is derived from an EMBL/GenBank/DDBJ whole genome shotgun (WGS) entry which is preliminary data.</text>
</comment>
<protein>
    <submittedName>
        <fullName evidence="2">Uncharacterized protein</fullName>
    </submittedName>
</protein>
<dbReference type="EMBL" id="JSXS01000148">
    <property type="protein sequence ID" value="KIL29893.1"/>
    <property type="molecule type" value="Genomic_DNA"/>
</dbReference>
<gene>
    <name evidence="2" type="ORF">B4067_4843</name>
</gene>
<feature type="compositionally biased region" description="Polar residues" evidence="1">
    <location>
        <begin position="81"/>
        <end position="90"/>
    </location>
</feature>
<feature type="compositionally biased region" description="Low complexity" evidence="1">
    <location>
        <begin position="69"/>
        <end position="80"/>
    </location>
</feature>
<evidence type="ECO:0000256" key="1">
    <source>
        <dbReference type="SAM" id="MobiDB-lite"/>
    </source>
</evidence>
<evidence type="ECO:0000313" key="3">
    <source>
        <dbReference type="Proteomes" id="UP000031970"/>
    </source>
</evidence>
<dbReference type="AlphaFoldDB" id="A0ABD3ZR39"/>
<name>A0ABD3ZR39_BACIU</name>
<reference evidence="2 3" key="1">
    <citation type="submission" date="2014-11" db="EMBL/GenBank/DDBJ databases">
        <title>Draft Genome Sequences of Nine Bacillus subtilis Strains that Form Spores with High Heat-Resistance.</title>
        <authorList>
            <person name="Krawcyk A.O."/>
            <person name="Berendsen E.M."/>
            <person name="de Jong A."/>
            <person name="Holsappel S."/>
            <person name="Eijlander R.T."/>
            <person name="Wells-Bennik M."/>
            <person name="Kuipers O.P."/>
        </authorList>
    </citation>
    <scope>NUCLEOTIDE SEQUENCE [LARGE SCALE GENOMIC DNA]</scope>
    <source>
        <strain evidence="2 3">B4067</strain>
    </source>
</reference>